<evidence type="ECO:0000313" key="2">
    <source>
        <dbReference type="EMBL" id="KAL0294646.1"/>
    </source>
</evidence>
<dbReference type="Pfam" id="PF13976">
    <property type="entry name" value="gag_pre-integrs"/>
    <property type="match status" value="1"/>
</dbReference>
<feature type="domain" description="GAG-pre-integrase" evidence="1">
    <location>
        <begin position="4"/>
        <end position="50"/>
    </location>
</feature>
<dbReference type="PANTHER" id="PTHR42648">
    <property type="entry name" value="TRANSPOSASE, PUTATIVE-RELATED"/>
    <property type="match status" value="1"/>
</dbReference>
<protein>
    <recommendedName>
        <fullName evidence="1">GAG-pre-integrase domain-containing protein</fullName>
    </recommendedName>
</protein>
<reference evidence="2" key="2">
    <citation type="journal article" date="2024" name="Plant">
        <title>Genomic evolution and insights into agronomic trait innovations of Sesamum species.</title>
        <authorList>
            <person name="Miao H."/>
            <person name="Wang L."/>
            <person name="Qu L."/>
            <person name="Liu H."/>
            <person name="Sun Y."/>
            <person name="Le M."/>
            <person name="Wang Q."/>
            <person name="Wei S."/>
            <person name="Zheng Y."/>
            <person name="Lin W."/>
            <person name="Duan Y."/>
            <person name="Cao H."/>
            <person name="Xiong S."/>
            <person name="Wang X."/>
            <person name="Wei L."/>
            <person name="Li C."/>
            <person name="Ma Q."/>
            <person name="Ju M."/>
            <person name="Zhao R."/>
            <person name="Li G."/>
            <person name="Mu C."/>
            <person name="Tian Q."/>
            <person name="Mei H."/>
            <person name="Zhang T."/>
            <person name="Gao T."/>
            <person name="Zhang H."/>
        </authorList>
    </citation>
    <scope>NUCLEOTIDE SEQUENCE</scope>
    <source>
        <strain evidence="2">G02</strain>
    </source>
</reference>
<dbReference type="EMBL" id="JACGWJ010000145">
    <property type="protein sequence ID" value="KAL0294646.1"/>
    <property type="molecule type" value="Genomic_DNA"/>
</dbReference>
<proteinExistence type="predicted"/>
<gene>
    <name evidence="2" type="ORF">Sradi_6875100</name>
</gene>
<evidence type="ECO:0000259" key="1">
    <source>
        <dbReference type="Pfam" id="PF13976"/>
    </source>
</evidence>
<dbReference type="AlphaFoldDB" id="A0AAW2JIY3"/>
<dbReference type="PANTHER" id="PTHR42648:SF27">
    <property type="entry name" value="RNA-DIRECTED DNA POLYMERASE"/>
    <property type="match status" value="1"/>
</dbReference>
<sequence>MDNQENAQIWHARLGHISQNRIKRLVDSKSLEIDDLDHLPACESCLRGKMTLKPFVGQSTLVSGLLDLIHSDVCGPLNTKARGLKSSDLKLKTKLVAKLKPFGRSEVGYDLDTAAKLLNMALSKTVAQTPHQIWHVKPASYKYLRLWGNTAYIKRLVGDKLDSRSSLCRFVGYPKKTVGIVSMIHMSKRCLYRETQCSWKKVFQRIPDVRNCSLWNQVRQHLKQIQ</sequence>
<reference evidence="2" key="1">
    <citation type="submission" date="2020-06" db="EMBL/GenBank/DDBJ databases">
        <authorList>
            <person name="Li T."/>
            <person name="Hu X."/>
            <person name="Zhang T."/>
            <person name="Song X."/>
            <person name="Zhang H."/>
            <person name="Dai N."/>
            <person name="Sheng W."/>
            <person name="Hou X."/>
            <person name="Wei L."/>
        </authorList>
    </citation>
    <scope>NUCLEOTIDE SEQUENCE</scope>
    <source>
        <strain evidence="2">G02</strain>
        <tissue evidence="2">Leaf</tissue>
    </source>
</reference>
<name>A0AAW2JIY3_SESRA</name>
<dbReference type="InterPro" id="IPR025724">
    <property type="entry name" value="GAG-pre-integrase_dom"/>
</dbReference>
<comment type="caution">
    <text evidence="2">The sequence shown here is derived from an EMBL/GenBank/DDBJ whole genome shotgun (WGS) entry which is preliminary data.</text>
</comment>
<dbReference type="InterPro" id="IPR039537">
    <property type="entry name" value="Retrotran_Ty1/copia-like"/>
</dbReference>
<accession>A0AAW2JIY3</accession>
<organism evidence="2">
    <name type="scientific">Sesamum radiatum</name>
    <name type="common">Black benniseed</name>
    <dbReference type="NCBI Taxonomy" id="300843"/>
    <lineage>
        <taxon>Eukaryota</taxon>
        <taxon>Viridiplantae</taxon>
        <taxon>Streptophyta</taxon>
        <taxon>Embryophyta</taxon>
        <taxon>Tracheophyta</taxon>
        <taxon>Spermatophyta</taxon>
        <taxon>Magnoliopsida</taxon>
        <taxon>eudicotyledons</taxon>
        <taxon>Gunneridae</taxon>
        <taxon>Pentapetalae</taxon>
        <taxon>asterids</taxon>
        <taxon>lamiids</taxon>
        <taxon>Lamiales</taxon>
        <taxon>Pedaliaceae</taxon>
        <taxon>Sesamum</taxon>
    </lineage>
</organism>